<dbReference type="PROSITE" id="PS51257">
    <property type="entry name" value="PROKAR_LIPOPROTEIN"/>
    <property type="match status" value="1"/>
</dbReference>
<reference evidence="1" key="1">
    <citation type="submission" date="2020-11" db="EMBL/GenBank/DDBJ databases">
        <title>Novosphingobium aureum sp. nov., a marine bacterium isolated from sediment of a salt flat.</title>
        <authorList>
            <person name="Yoo Y."/>
            <person name="Kim J.-J."/>
        </authorList>
    </citation>
    <scope>NUCLEOTIDE SEQUENCE</scope>
    <source>
        <strain evidence="1">YJ-S2-02</strain>
    </source>
</reference>
<evidence type="ECO:0000313" key="1">
    <source>
        <dbReference type="EMBL" id="MBH0113107.1"/>
    </source>
</evidence>
<sequence length="165" mass="18253">MMRGKSLVLGLLVLVTACQKEDPVEEYAEDQQDVAMVERMSKPPFRPVIPKPITKVDMARYGLDHRGCLFTAQGDKAPVFVAGADEGFMHIGSDLQRFAARTTSAELPGEARSSYTGLSNWIDIVRQPDEGEGGTALHWPARLMLHDPQKRVAYMADGTMDCSRE</sequence>
<proteinExistence type="predicted"/>
<dbReference type="AlphaFoldDB" id="A0A931MKN3"/>
<protein>
    <submittedName>
        <fullName evidence="1">Uncharacterized protein</fullName>
    </submittedName>
</protein>
<gene>
    <name evidence="1" type="ORF">I5E68_09135</name>
</gene>
<evidence type="ECO:0000313" key="2">
    <source>
        <dbReference type="Proteomes" id="UP000617634"/>
    </source>
</evidence>
<name>A0A931MKN3_9SPHN</name>
<accession>A0A931MKN3</accession>
<organism evidence="1 2">
    <name type="scientific">Novosphingobium aureum</name>
    <dbReference type="NCBI Taxonomy" id="2792964"/>
    <lineage>
        <taxon>Bacteria</taxon>
        <taxon>Pseudomonadati</taxon>
        <taxon>Pseudomonadota</taxon>
        <taxon>Alphaproteobacteria</taxon>
        <taxon>Sphingomonadales</taxon>
        <taxon>Sphingomonadaceae</taxon>
        <taxon>Novosphingobium</taxon>
    </lineage>
</organism>
<keyword evidence="2" id="KW-1185">Reference proteome</keyword>
<dbReference type="EMBL" id="JADZGI010000001">
    <property type="protein sequence ID" value="MBH0113107.1"/>
    <property type="molecule type" value="Genomic_DNA"/>
</dbReference>
<comment type="caution">
    <text evidence="1">The sequence shown here is derived from an EMBL/GenBank/DDBJ whole genome shotgun (WGS) entry which is preliminary data.</text>
</comment>
<dbReference type="Proteomes" id="UP000617634">
    <property type="component" value="Unassembled WGS sequence"/>
</dbReference>